<dbReference type="Pfam" id="PF22972">
    <property type="entry name" value="EVH1_PP4R3"/>
    <property type="match status" value="1"/>
</dbReference>
<feature type="compositionally biased region" description="Low complexity" evidence="3">
    <location>
        <begin position="1088"/>
        <end position="1097"/>
    </location>
</feature>
<feature type="region of interest" description="Disordered" evidence="3">
    <location>
        <begin position="1"/>
        <end position="114"/>
    </location>
</feature>
<comment type="subcellular location">
    <subcellularLocation>
        <location evidence="1">Nucleus</location>
    </subcellularLocation>
</comment>
<feature type="compositionally biased region" description="Basic and acidic residues" evidence="3">
    <location>
        <begin position="11"/>
        <end position="31"/>
    </location>
</feature>
<keyword evidence="7" id="KW-1185">Reference proteome</keyword>
<feature type="compositionally biased region" description="Acidic residues" evidence="3">
    <location>
        <begin position="60"/>
        <end position="73"/>
    </location>
</feature>
<dbReference type="InterPro" id="IPR011993">
    <property type="entry name" value="PH-like_dom_sf"/>
</dbReference>
<organism evidence="6 7">
    <name type="scientific">Saccharomycodes ludwigii</name>
    <dbReference type="NCBI Taxonomy" id="36035"/>
    <lineage>
        <taxon>Eukaryota</taxon>
        <taxon>Fungi</taxon>
        <taxon>Dikarya</taxon>
        <taxon>Ascomycota</taxon>
        <taxon>Saccharomycotina</taxon>
        <taxon>Saccharomycetes</taxon>
        <taxon>Saccharomycodales</taxon>
        <taxon>Saccharomycodaceae</taxon>
        <taxon>Saccharomycodes</taxon>
    </lineage>
</organism>
<feature type="region of interest" description="Disordered" evidence="3">
    <location>
        <begin position="993"/>
        <end position="1053"/>
    </location>
</feature>
<evidence type="ECO:0000256" key="2">
    <source>
        <dbReference type="ARBA" id="ARBA00023242"/>
    </source>
</evidence>
<dbReference type="PANTHER" id="PTHR23318:SF0">
    <property type="entry name" value="SERINE_THREONINE-PROTEIN PHOSPHATASE 4 REGULATORY SUBUNIT 3"/>
    <property type="match status" value="1"/>
</dbReference>
<dbReference type="Gene3D" id="2.30.29.30">
    <property type="entry name" value="Pleckstrin-homology domain (PH domain)/Phosphotyrosine-binding domain (PTB)"/>
    <property type="match status" value="1"/>
</dbReference>
<evidence type="ECO:0000313" key="7">
    <source>
        <dbReference type="Proteomes" id="UP000262825"/>
    </source>
</evidence>
<dbReference type="VEuPathDB" id="FungiDB:SCODWIG_03569"/>
<dbReference type="InterPro" id="IPR051137">
    <property type="entry name" value="PP4R3-like"/>
</dbReference>
<keyword evidence="2" id="KW-0539">Nucleus</keyword>
<feature type="compositionally biased region" description="Basic and acidic residues" evidence="3">
    <location>
        <begin position="1074"/>
        <end position="1083"/>
    </location>
</feature>
<feature type="domain" description="Serine/threonine-protein phosphatase 4 regulatory subunit 3-like central" evidence="4">
    <location>
        <begin position="292"/>
        <end position="971"/>
    </location>
</feature>
<feature type="region of interest" description="Disordered" evidence="3">
    <location>
        <begin position="1074"/>
        <end position="1098"/>
    </location>
</feature>
<dbReference type="Pfam" id="PF04802">
    <property type="entry name" value="PP4R3"/>
    <property type="match status" value="1"/>
</dbReference>
<sequence>MNESHSLSDTIPEKKQDIIKKEDTINDKKDNSQVSATFIHSSNASSSPSVPILSPVLTEGVEEGVEEEAEEEDISQHHQEKQHYNTDINNNDFIGKNTTDTNENNNHTTTNNRTTNPKRVKVYILENNEWKDVGTGYCTGELLKTTNHDTNTSRVTNDNTTTANTHNGGNEDEQIDEAYLLVHDEKFPDVMLLKSKIEGNVEYQRQEETLIVWKDLLKRDIALSFEESNGCDHVCEFIVNVQMNLVHSISLVAVKSDLSNNSTVHEIIAGPVNLPTISPDQNCCDLLTSLKYLNENLSYIFLKNETISFILASNYIELLIKLFNKAESCHLLKNLLLLSSIMKTLFIYNEKVLIERILEDSNFDSILGILEYDTDYPTMRANHRATFHSIFIKQHEKFNQWFKYNTNSLFKEVILKTCKLIFLKDVALVRFLDDFPIICDLIQEYQTFIIDYMTNGSEFLDKILGIFSPRDDSVDNGNTKDANNSAKWEALNILHQCILMTKNSFVEHSEKSEFFHKLVTSGLFKVLYFAFDTSVSTPDSITINTTHDKNHTDTSFSLSDLESMRILATDIIIAIIDHDVLLINNSSASAAGAMSYAEQQQNSIGNINYNKSAETTLPLLQKIDDYNTDIDTSKLSNDMTLLMILSKLLVEDKNICLKEQILQALLTLLHPDGNDGAEDFLTSNSNSCGNNNNYTEDNYNMDDNIEEDNLGFVTTGTTGSSNLGDFGSSDNDTLFGDINENDNMDATVAAITNNNTNKNTMYVCDNTDIIMDDNEMELKNRDLKVDYFEMFDFLNAFYKEVAPILFGPLISLELCGTKGNSSFTYQDNLLMLYLIKLVNFIAVIHQRHISRNFILENHILIKISQLVNNKNVTLQLKLSCIRCLKNIIELDDTYYIRYIISKNLLTPVFALLSANMFKDNLCTSTILDLLKKIVDHSEASNSRLLNRYIVGNFRDCLIGVNYSELSDKMFNMENEKQLIDPVQIISSKKTVLKPGATSMPPSKASSIHHKRTRRGILNEQVIYSDDDSANYDDDDDEEEEGEEEDFYSKDEDIDDDVFSRYNLKNKERRLSDDLKNYNHENHNKHSNTNKNNVNNRNGNKKVIKNQNALSLNGNNDIGDGGGSNSSSNSGSENDSDEELHPIKQRTLSV</sequence>
<dbReference type="GO" id="GO:0005654">
    <property type="term" value="C:nucleoplasm"/>
    <property type="evidence" value="ECO:0007669"/>
    <property type="project" value="TreeGrafter"/>
</dbReference>
<accession>A0A376BAU2</accession>
<feature type="region of interest" description="Disordered" evidence="3">
    <location>
        <begin position="1110"/>
        <end position="1149"/>
    </location>
</feature>
<feature type="domain" description="PP4R3 EVH1-like" evidence="5">
    <location>
        <begin position="176"/>
        <end position="246"/>
    </location>
</feature>
<evidence type="ECO:0000256" key="3">
    <source>
        <dbReference type="SAM" id="MobiDB-lite"/>
    </source>
</evidence>
<gene>
    <name evidence="6" type="ORF">SCODWIG_03569</name>
</gene>
<feature type="compositionally biased region" description="Basic and acidic residues" evidence="3">
    <location>
        <begin position="74"/>
        <end position="84"/>
    </location>
</feature>
<dbReference type="GO" id="GO:0072542">
    <property type="term" value="F:protein phosphatase activator activity"/>
    <property type="evidence" value="ECO:0007669"/>
    <property type="project" value="TreeGrafter"/>
</dbReference>
<dbReference type="EMBL" id="UFAJ01000906">
    <property type="protein sequence ID" value="SSD61808.1"/>
    <property type="molecule type" value="Genomic_DNA"/>
</dbReference>
<dbReference type="Proteomes" id="UP000262825">
    <property type="component" value="Unassembled WGS sequence"/>
</dbReference>
<name>A0A376BAU2_9ASCO</name>
<evidence type="ECO:0000259" key="5">
    <source>
        <dbReference type="Pfam" id="PF22972"/>
    </source>
</evidence>
<reference evidence="7" key="1">
    <citation type="submission" date="2018-06" db="EMBL/GenBank/DDBJ databases">
        <authorList>
            <person name="Guldener U."/>
        </authorList>
    </citation>
    <scope>NUCLEOTIDE SEQUENCE [LARGE SCALE GENOMIC DNA]</scope>
    <source>
        <strain evidence="7">UTAD17</strain>
    </source>
</reference>
<dbReference type="PANTHER" id="PTHR23318">
    <property type="entry name" value="ATP SYNTHASE GAMMA-RELATED"/>
    <property type="match status" value="1"/>
</dbReference>
<feature type="region of interest" description="Disordered" evidence="3">
    <location>
        <begin position="149"/>
        <end position="172"/>
    </location>
</feature>
<evidence type="ECO:0000256" key="1">
    <source>
        <dbReference type="ARBA" id="ARBA00004123"/>
    </source>
</evidence>
<dbReference type="GO" id="GO:0030289">
    <property type="term" value="C:protein phosphatase 4 complex"/>
    <property type="evidence" value="ECO:0007669"/>
    <property type="project" value="TreeGrafter"/>
</dbReference>
<dbReference type="AlphaFoldDB" id="A0A376BAU2"/>
<evidence type="ECO:0000313" key="6">
    <source>
        <dbReference type="EMBL" id="SSD61808.1"/>
    </source>
</evidence>
<feature type="compositionally biased region" description="Low complexity" evidence="3">
    <location>
        <begin position="156"/>
        <end position="168"/>
    </location>
</feature>
<evidence type="ECO:0000259" key="4">
    <source>
        <dbReference type="Pfam" id="PF04802"/>
    </source>
</evidence>
<dbReference type="InterPro" id="IPR055236">
    <property type="entry name" value="EVH1_PP4R3"/>
</dbReference>
<feature type="compositionally biased region" description="Acidic residues" evidence="3">
    <location>
        <begin position="1024"/>
        <end position="1053"/>
    </location>
</feature>
<proteinExistence type="predicted"/>
<dbReference type="GO" id="GO:0006974">
    <property type="term" value="P:DNA damage response"/>
    <property type="evidence" value="ECO:0007669"/>
    <property type="project" value="TreeGrafter"/>
</dbReference>
<feature type="compositionally biased region" description="Low complexity" evidence="3">
    <location>
        <begin position="97"/>
        <end position="114"/>
    </location>
</feature>
<dbReference type="InterPro" id="IPR006887">
    <property type="entry name" value="P4R3-like_central_dom"/>
</dbReference>
<protein>
    <submittedName>
        <fullName evidence="6">Uncharacterized protein</fullName>
    </submittedName>
</protein>
<feature type="compositionally biased region" description="Low complexity" evidence="3">
    <location>
        <begin position="41"/>
        <end position="55"/>
    </location>
</feature>